<evidence type="ECO:0000313" key="3">
    <source>
        <dbReference type="Proteomes" id="UP000294257"/>
    </source>
</evidence>
<dbReference type="Proteomes" id="UP000294257">
    <property type="component" value="Unassembled WGS sequence"/>
</dbReference>
<feature type="region of interest" description="Disordered" evidence="1">
    <location>
        <begin position="143"/>
        <end position="163"/>
    </location>
</feature>
<sequence>MDHFCGENQSHVKTIVWVTVPHTTLLGVDDKPGQLFGVDSLPAQVCRELAADSKSTWRRLLADPVSGMVTDVGRKRYPPATMVESVRLWHPRCTHTCVCNLNPRCERHNLCKERPGLHVEQPEPDLVITTSPLGSTVAVRAEPIAVDSPKRHTHTPDTRSVAS</sequence>
<name>A0A4Q7KII7_9PSEU</name>
<reference evidence="2 3" key="1">
    <citation type="submission" date="2019-02" db="EMBL/GenBank/DDBJ databases">
        <title>Genomic Encyclopedia of Type Strains, Phase IV (KMG-IV): sequencing the most valuable type-strain genomes for metagenomic binning, comparative biology and taxonomic classification.</title>
        <authorList>
            <person name="Goeker M."/>
        </authorList>
    </citation>
    <scope>NUCLEOTIDE SEQUENCE [LARGE SCALE GENOMIC DNA]</scope>
    <source>
        <strain evidence="2 3">DSM 101727</strain>
    </source>
</reference>
<evidence type="ECO:0000313" key="2">
    <source>
        <dbReference type="EMBL" id="RZS34730.1"/>
    </source>
</evidence>
<comment type="caution">
    <text evidence="2">The sequence shown here is derived from an EMBL/GenBank/DDBJ whole genome shotgun (WGS) entry which is preliminary data.</text>
</comment>
<feature type="compositionally biased region" description="Basic and acidic residues" evidence="1">
    <location>
        <begin position="148"/>
        <end position="157"/>
    </location>
</feature>
<protein>
    <submittedName>
        <fullName evidence="2">Uncharacterized protein</fullName>
    </submittedName>
</protein>
<gene>
    <name evidence="2" type="ORF">EV193_10878</name>
</gene>
<dbReference type="AlphaFoldDB" id="A0A4Q7KII7"/>
<accession>A0A4Q7KII7</accession>
<evidence type="ECO:0000256" key="1">
    <source>
        <dbReference type="SAM" id="MobiDB-lite"/>
    </source>
</evidence>
<organism evidence="2 3">
    <name type="scientific">Herbihabitans rhizosphaerae</name>
    <dbReference type="NCBI Taxonomy" id="1872711"/>
    <lineage>
        <taxon>Bacteria</taxon>
        <taxon>Bacillati</taxon>
        <taxon>Actinomycetota</taxon>
        <taxon>Actinomycetes</taxon>
        <taxon>Pseudonocardiales</taxon>
        <taxon>Pseudonocardiaceae</taxon>
        <taxon>Herbihabitans</taxon>
    </lineage>
</organism>
<dbReference type="EMBL" id="SGWQ01000008">
    <property type="protein sequence ID" value="RZS34730.1"/>
    <property type="molecule type" value="Genomic_DNA"/>
</dbReference>
<keyword evidence="3" id="KW-1185">Reference proteome</keyword>
<proteinExistence type="predicted"/>